<keyword evidence="1" id="KW-0732">Signal</keyword>
<feature type="chain" id="PRO_5045592895" description="Histidine phosphatase family protein" evidence="1">
    <location>
        <begin position="21"/>
        <end position="169"/>
    </location>
</feature>
<sequence length="169" mass="19250">MKSYRILYLLLCLIVFNGCAQKKSKNSNITKYILVRHAEKNISDSSDPDLTAAGILRANNLAEMFKETTIDFVFSTDTKRTIQTATPIAKSKKTEIITYDPRDLYTDDFKLKTNNKTSVIVGHSNTIPDLVNKIIGKQKYKDINEEDYSNLFTITIKGDTITDHLENYN</sequence>
<dbReference type="EMBL" id="BAABCW010000015">
    <property type="protein sequence ID" value="GAA3516067.1"/>
    <property type="molecule type" value="Genomic_DNA"/>
</dbReference>
<evidence type="ECO:0000313" key="2">
    <source>
        <dbReference type="EMBL" id="GAA3516067.1"/>
    </source>
</evidence>
<dbReference type="Pfam" id="PF00300">
    <property type="entry name" value="His_Phos_1"/>
    <property type="match status" value="1"/>
</dbReference>
<dbReference type="SMART" id="SM00855">
    <property type="entry name" value="PGAM"/>
    <property type="match status" value="1"/>
</dbReference>
<comment type="caution">
    <text evidence="2">The sequence shown here is derived from an EMBL/GenBank/DDBJ whole genome shotgun (WGS) entry which is preliminary data.</text>
</comment>
<evidence type="ECO:0008006" key="4">
    <source>
        <dbReference type="Google" id="ProtNLM"/>
    </source>
</evidence>
<dbReference type="CDD" id="cd07040">
    <property type="entry name" value="HP"/>
    <property type="match status" value="1"/>
</dbReference>
<dbReference type="Proteomes" id="UP001500459">
    <property type="component" value="Unassembled WGS sequence"/>
</dbReference>
<evidence type="ECO:0000313" key="3">
    <source>
        <dbReference type="Proteomes" id="UP001500459"/>
    </source>
</evidence>
<dbReference type="InterPro" id="IPR013078">
    <property type="entry name" value="His_Pase_superF_clade-1"/>
</dbReference>
<gene>
    <name evidence="2" type="ORF">GCM10022393_32590</name>
</gene>
<name>A0ABP6UPV7_9FLAO</name>
<reference evidence="3" key="1">
    <citation type="journal article" date="2019" name="Int. J. Syst. Evol. Microbiol.">
        <title>The Global Catalogue of Microorganisms (GCM) 10K type strain sequencing project: providing services to taxonomists for standard genome sequencing and annotation.</title>
        <authorList>
            <consortium name="The Broad Institute Genomics Platform"/>
            <consortium name="The Broad Institute Genome Sequencing Center for Infectious Disease"/>
            <person name="Wu L."/>
            <person name="Ma J."/>
        </authorList>
    </citation>
    <scope>NUCLEOTIDE SEQUENCE [LARGE SCALE GENOMIC DNA]</scope>
    <source>
        <strain evidence="3">JCM 17106</strain>
    </source>
</reference>
<organism evidence="2 3">
    <name type="scientific">Aquimarina addita</name>
    <dbReference type="NCBI Taxonomy" id="870485"/>
    <lineage>
        <taxon>Bacteria</taxon>
        <taxon>Pseudomonadati</taxon>
        <taxon>Bacteroidota</taxon>
        <taxon>Flavobacteriia</taxon>
        <taxon>Flavobacteriales</taxon>
        <taxon>Flavobacteriaceae</taxon>
        <taxon>Aquimarina</taxon>
    </lineage>
</organism>
<dbReference type="InterPro" id="IPR029033">
    <property type="entry name" value="His_PPase_superfam"/>
</dbReference>
<proteinExistence type="predicted"/>
<dbReference type="SUPFAM" id="SSF53254">
    <property type="entry name" value="Phosphoglycerate mutase-like"/>
    <property type="match status" value="1"/>
</dbReference>
<dbReference type="Gene3D" id="3.40.50.1240">
    <property type="entry name" value="Phosphoglycerate mutase-like"/>
    <property type="match status" value="1"/>
</dbReference>
<feature type="signal peptide" evidence="1">
    <location>
        <begin position="1"/>
        <end position="20"/>
    </location>
</feature>
<dbReference type="RefSeq" id="WP_344929241.1">
    <property type="nucleotide sequence ID" value="NZ_BAABCW010000015.1"/>
</dbReference>
<evidence type="ECO:0000256" key="1">
    <source>
        <dbReference type="SAM" id="SignalP"/>
    </source>
</evidence>
<protein>
    <recommendedName>
        <fullName evidence="4">Histidine phosphatase family protein</fullName>
    </recommendedName>
</protein>
<keyword evidence="3" id="KW-1185">Reference proteome</keyword>
<accession>A0ABP6UPV7</accession>